<keyword evidence="2" id="KW-1185">Reference proteome</keyword>
<dbReference type="HOGENOM" id="CLU_3091439_0_0_1"/>
<organism evidence="1 2">
    <name type="scientific">Hyaloperonospora arabidopsidis (strain Emoy2)</name>
    <name type="common">Downy mildew agent</name>
    <name type="synonym">Peronospora arabidopsidis</name>
    <dbReference type="NCBI Taxonomy" id="559515"/>
    <lineage>
        <taxon>Eukaryota</taxon>
        <taxon>Sar</taxon>
        <taxon>Stramenopiles</taxon>
        <taxon>Oomycota</taxon>
        <taxon>Peronosporomycetes</taxon>
        <taxon>Peronosporales</taxon>
        <taxon>Peronosporaceae</taxon>
        <taxon>Hyaloperonospora</taxon>
    </lineage>
</organism>
<proteinExistence type="predicted"/>
<evidence type="ECO:0000313" key="2">
    <source>
        <dbReference type="Proteomes" id="UP000011713"/>
    </source>
</evidence>
<evidence type="ECO:0000313" key="1">
    <source>
        <dbReference type="EnsemblProtists" id="HpaP809274"/>
    </source>
</evidence>
<reference evidence="1" key="2">
    <citation type="submission" date="2015-06" db="UniProtKB">
        <authorList>
            <consortium name="EnsemblProtists"/>
        </authorList>
    </citation>
    <scope>IDENTIFICATION</scope>
    <source>
        <strain evidence="1">Emoy2</strain>
    </source>
</reference>
<dbReference type="EnsemblProtists" id="HpaT809274">
    <property type="protein sequence ID" value="HpaP809274"/>
    <property type="gene ID" value="HpaG809274"/>
</dbReference>
<dbReference type="Proteomes" id="UP000011713">
    <property type="component" value="Unassembled WGS sequence"/>
</dbReference>
<protein>
    <submittedName>
        <fullName evidence="1">Uncharacterized protein</fullName>
    </submittedName>
</protein>
<dbReference type="AlphaFoldDB" id="M4BS83"/>
<dbReference type="InParanoid" id="M4BS83"/>
<dbReference type="VEuPathDB" id="FungiDB:HpaG809274"/>
<name>M4BS83_HYAAE</name>
<sequence length="52" mass="6033">MGQYLLHISEGLKVSLYLPMSKLSSTRTRDPADLLRVLQLKQRPNFVQEVVY</sequence>
<accession>M4BS83</accession>
<dbReference type="EMBL" id="JH598696">
    <property type="status" value="NOT_ANNOTATED_CDS"/>
    <property type="molecule type" value="Genomic_DNA"/>
</dbReference>
<reference evidence="2" key="1">
    <citation type="journal article" date="2010" name="Science">
        <title>Signatures of adaptation to obligate biotrophy in the Hyaloperonospora arabidopsidis genome.</title>
        <authorList>
            <person name="Baxter L."/>
            <person name="Tripathy S."/>
            <person name="Ishaque N."/>
            <person name="Boot N."/>
            <person name="Cabral A."/>
            <person name="Kemen E."/>
            <person name="Thines M."/>
            <person name="Ah-Fong A."/>
            <person name="Anderson R."/>
            <person name="Badejoko W."/>
            <person name="Bittner-Eddy P."/>
            <person name="Boore J.L."/>
            <person name="Chibucos M.C."/>
            <person name="Coates M."/>
            <person name="Dehal P."/>
            <person name="Delehaunty K."/>
            <person name="Dong S."/>
            <person name="Downton P."/>
            <person name="Dumas B."/>
            <person name="Fabro G."/>
            <person name="Fronick C."/>
            <person name="Fuerstenberg S.I."/>
            <person name="Fulton L."/>
            <person name="Gaulin E."/>
            <person name="Govers F."/>
            <person name="Hughes L."/>
            <person name="Humphray S."/>
            <person name="Jiang R.H."/>
            <person name="Judelson H."/>
            <person name="Kamoun S."/>
            <person name="Kyung K."/>
            <person name="Meijer H."/>
            <person name="Minx P."/>
            <person name="Morris P."/>
            <person name="Nelson J."/>
            <person name="Phuntumart V."/>
            <person name="Qutob D."/>
            <person name="Rehmany A."/>
            <person name="Rougon-Cardoso A."/>
            <person name="Ryden P."/>
            <person name="Torto-Alalibo T."/>
            <person name="Studholme D."/>
            <person name="Wang Y."/>
            <person name="Win J."/>
            <person name="Wood J."/>
            <person name="Clifton S.W."/>
            <person name="Rogers J."/>
            <person name="Van den Ackerveken G."/>
            <person name="Jones J.D."/>
            <person name="McDowell J.M."/>
            <person name="Beynon J."/>
            <person name="Tyler B.M."/>
        </authorList>
    </citation>
    <scope>NUCLEOTIDE SEQUENCE [LARGE SCALE GENOMIC DNA]</scope>
    <source>
        <strain evidence="2">Emoy2</strain>
    </source>
</reference>